<dbReference type="AlphaFoldDB" id="A0A0C1QR35"/>
<sequence length="323" mass="36693">PIKELLTTELIHESHPLAIKFGDHVRKHAASYIELRIDLSKGKQPKDIKNMAACHAVVKVYGLKFPRIGKTKVNKKLEWVYGTPAPNFEMELNDKGKEKLKLIEGKPIPVSDGREQVFEAWLQRSQKDESEVREGIRLKGLINQYWDDFKTQGLSAERVSQEIRRILCKSSNMAGMLSEEDQAYNQKIEELLNRKIPKPTSKVAAPPQEQPKQLSMVNTSYQVKKAFVVEQLPEPTPENALDIANQVKSPEEAVAVLKAAEPSQFGEILHLVGLQIRKSLLDTGKYLHEILRDMYRSCYECFDQGIEVLDCDDLDPNDYVVVG</sequence>
<comment type="caution">
    <text evidence="1">The sequence shown here is derived from an EMBL/GenBank/DDBJ whole genome shotgun (WGS) entry which is preliminary data.</text>
</comment>
<reference evidence="1" key="1">
    <citation type="journal article" date="2015" name="Genome Announc.">
        <title>Draft Genome Sequence of Tolypothrix boutellei Strain VB521301.</title>
        <authorList>
            <person name="Chandrababunaidu M.M."/>
            <person name="Singh D."/>
            <person name="Sen D."/>
            <person name="Bhan S."/>
            <person name="Das S."/>
            <person name="Gupta A."/>
            <person name="Adhikary S.P."/>
            <person name="Tripathy S."/>
        </authorList>
    </citation>
    <scope>NUCLEOTIDE SEQUENCE</scope>
    <source>
        <strain evidence="1">VB521301</strain>
    </source>
</reference>
<accession>A0A0C1QR35</accession>
<dbReference type="OrthoDB" id="6717343at2"/>
<organism evidence="1">
    <name type="scientific">Tolypothrix bouteillei VB521301</name>
    <dbReference type="NCBI Taxonomy" id="1479485"/>
    <lineage>
        <taxon>Bacteria</taxon>
        <taxon>Bacillati</taxon>
        <taxon>Cyanobacteriota</taxon>
        <taxon>Cyanophyceae</taxon>
        <taxon>Nostocales</taxon>
        <taxon>Tolypothrichaceae</taxon>
        <taxon>Tolypothrix</taxon>
    </lineage>
</organism>
<evidence type="ECO:0000313" key="1">
    <source>
        <dbReference type="EMBL" id="KIE06338.1"/>
    </source>
</evidence>
<protein>
    <submittedName>
        <fullName evidence="1">Uncharacterized protein</fullName>
    </submittedName>
</protein>
<gene>
    <name evidence="1" type="ORF">DA73_0245435</name>
</gene>
<dbReference type="EMBL" id="JHEG02000068">
    <property type="protein sequence ID" value="KIE06338.1"/>
    <property type="molecule type" value="Genomic_DNA"/>
</dbReference>
<proteinExistence type="predicted"/>
<name>A0A0C1QR35_9CYAN</name>
<feature type="non-terminal residue" evidence="1">
    <location>
        <position position="1"/>
    </location>
</feature>